<evidence type="ECO:0000256" key="9">
    <source>
        <dbReference type="ARBA" id="ARBA00022643"/>
    </source>
</evidence>
<dbReference type="GO" id="GO:0006207">
    <property type="term" value="P:'de novo' pyrimidine nucleobase biosynthetic process"/>
    <property type="evidence" value="ECO:0007669"/>
    <property type="project" value="UniProtKB-UniRule"/>
</dbReference>
<sequence>MRLADAAASWLRRFDPETAHDLAIKGLRAGLAGRRDLRPDPRLATEFCGRNLPHPIGLAAGFDKNAVALSGLARLGFSFLEAGTVTLRPQPGNPKPRLFRLAQDRALINRMGFNNQGIAGFAARLAAVDHAVPIGANLGINKDGADPLTDYPALVRAVSRFADYIVINVSSPNTPGLRDLQAVERLAGILGAIAAGAAPHPPLFVKLAPDLDEAALSDIVALALERGLAGLVVSNTTLARPASLGGAARGEAGGLSGAPLFARSTRMLARVRLLAGERLTLIGVGGVGTAEQAFAKLRAGASVVQIYSSFVLDGPEVIARIVDGLPRLVDPYGAVSLAEIIGRDADRLAELAP</sequence>
<organism evidence="16 17">
    <name type="scientific">Acidiphilium acidophilum</name>
    <name type="common">Thiobacillus acidophilus</name>
    <dbReference type="NCBI Taxonomy" id="76588"/>
    <lineage>
        <taxon>Bacteria</taxon>
        <taxon>Pseudomonadati</taxon>
        <taxon>Pseudomonadota</taxon>
        <taxon>Alphaproteobacteria</taxon>
        <taxon>Acetobacterales</taxon>
        <taxon>Acidocellaceae</taxon>
        <taxon>Acidiphilium</taxon>
    </lineage>
</organism>
<comment type="catalytic activity">
    <reaction evidence="13">
        <text>(S)-dihydroorotate + a quinone = orotate + a quinol</text>
        <dbReference type="Rhea" id="RHEA:30187"/>
        <dbReference type="ChEBI" id="CHEBI:24646"/>
        <dbReference type="ChEBI" id="CHEBI:30839"/>
        <dbReference type="ChEBI" id="CHEBI:30864"/>
        <dbReference type="ChEBI" id="CHEBI:132124"/>
        <dbReference type="EC" id="1.3.5.2"/>
    </reaction>
</comment>
<evidence type="ECO:0000256" key="5">
    <source>
        <dbReference type="ARBA" id="ARBA00005359"/>
    </source>
</evidence>
<dbReference type="GO" id="GO:0106430">
    <property type="term" value="F:dihydroorotate dehydrogenase (quinone) activity"/>
    <property type="evidence" value="ECO:0007669"/>
    <property type="project" value="UniProtKB-EC"/>
</dbReference>
<comment type="similarity">
    <text evidence="5">Belongs to the dihydroorotate dehydrogenase family. Type 2 subfamily.</text>
</comment>
<dbReference type="NCBIfam" id="NF003645">
    <property type="entry name" value="PRK05286.1-2"/>
    <property type="match status" value="1"/>
</dbReference>
<evidence type="ECO:0000256" key="2">
    <source>
        <dbReference type="ARBA" id="ARBA00003125"/>
    </source>
</evidence>
<gene>
    <name evidence="16" type="ORF">SIL87_12360</name>
</gene>
<dbReference type="InterPro" id="IPR001295">
    <property type="entry name" value="Dihydroorotate_DH_CS"/>
</dbReference>
<dbReference type="Pfam" id="PF01180">
    <property type="entry name" value="DHO_dh"/>
    <property type="match status" value="1"/>
</dbReference>
<keyword evidence="11 16" id="KW-0560">Oxidoreductase</keyword>
<evidence type="ECO:0000256" key="11">
    <source>
        <dbReference type="ARBA" id="ARBA00023002"/>
    </source>
</evidence>
<evidence type="ECO:0000256" key="14">
    <source>
        <dbReference type="NCBIfam" id="TIGR01036"/>
    </source>
</evidence>
<keyword evidence="8" id="KW-0285">Flavoprotein</keyword>
<keyword evidence="9" id="KW-0288">FMN</keyword>
<comment type="function">
    <text evidence="2">Catalyzes the conversion of dihydroorotate to orotate with quinone as electron acceptor.</text>
</comment>
<dbReference type="AlphaFoldDB" id="A0AAW9DS68"/>
<dbReference type="GO" id="GO:0016020">
    <property type="term" value="C:membrane"/>
    <property type="evidence" value="ECO:0007669"/>
    <property type="project" value="UniProtKB-SubCell"/>
</dbReference>
<evidence type="ECO:0000256" key="12">
    <source>
        <dbReference type="ARBA" id="ARBA00023136"/>
    </source>
</evidence>
<dbReference type="InterPro" id="IPR013785">
    <property type="entry name" value="Aldolase_TIM"/>
</dbReference>
<proteinExistence type="inferred from homology"/>
<evidence type="ECO:0000256" key="7">
    <source>
        <dbReference type="ARBA" id="ARBA00018366"/>
    </source>
</evidence>
<dbReference type="EMBL" id="JAWXYB010000018">
    <property type="protein sequence ID" value="MDX5931560.1"/>
    <property type="molecule type" value="Genomic_DNA"/>
</dbReference>
<dbReference type="PANTHER" id="PTHR48109">
    <property type="entry name" value="DIHYDROOROTATE DEHYDROGENASE (QUINONE), MITOCHONDRIAL-RELATED"/>
    <property type="match status" value="1"/>
</dbReference>
<dbReference type="InterPro" id="IPR012135">
    <property type="entry name" value="Dihydroorotate_DH_1_2"/>
</dbReference>
<evidence type="ECO:0000256" key="3">
    <source>
        <dbReference type="ARBA" id="ARBA00004370"/>
    </source>
</evidence>
<dbReference type="PROSITE" id="PS00911">
    <property type="entry name" value="DHODEHASE_1"/>
    <property type="match status" value="1"/>
</dbReference>
<evidence type="ECO:0000256" key="1">
    <source>
        <dbReference type="ARBA" id="ARBA00001917"/>
    </source>
</evidence>
<dbReference type="PIRSF" id="PIRSF000164">
    <property type="entry name" value="DHO_oxidase"/>
    <property type="match status" value="1"/>
</dbReference>
<dbReference type="CDD" id="cd04738">
    <property type="entry name" value="DHOD_2_like"/>
    <property type="match status" value="1"/>
</dbReference>
<evidence type="ECO:0000313" key="16">
    <source>
        <dbReference type="EMBL" id="MDX5931560.1"/>
    </source>
</evidence>
<dbReference type="NCBIfam" id="NF003652">
    <property type="entry name" value="PRK05286.2-5"/>
    <property type="match status" value="1"/>
</dbReference>
<dbReference type="NCBIfam" id="TIGR01036">
    <property type="entry name" value="pyrD_sub2"/>
    <property type="match status" value="1"/>
</dbReference>
<dbReference type="Gene3D" id="3.20.20.70">
    <property type="entry name" value="Aldolase class I"/>
    <property type="match status" value="1"/>
</dbReference>
<comment type="caution">
    <text evidence="16">The sequence shown here is derived from an EMBL/GenBank/DDBJ whole genome shotgun (WGS) entry which is preliminary data.</text>
</comment>
<keyword evidence="12" id="KW-0472">Membrane</keyword>
<keyword evidence="10" id="KW-0665">Pyrimidine biosynthesis</keyword>
<evidence type="ECO:0000256" key="13">
    <source>
        <dbReference type="ARBA" id="ARBA00048639"/>
    </source>
</evidence>
<dbReference type="PANTHER" id="PTHR48109:SF4">
    <property type="entry name" value="DIHYDROOROTATE DEHYDROGENASE (QUINONE), MITOCHONDRIAL"/>
    <property type="match status" value="1"/>
</dbReference>
<dbReference type="InterPro" id="IPR005720">
    <property type="entry name" value="Dihydroorotate_DH_cat"/>
</dbReference>
<reference evidence="16 17" key="1">
    <citation type="submission" date="2023-11" db="EMBL/GenBank/DDBJ databases">
        <title>MicrobeMod: A computational toolkit for identifying prokaryotic methylation and restriction-modification with nanopore sequencing.</title>
        <authorList>
            <person name="Crits-Christoph A."/>
            <person name="Kang S.C."/>
            <person name="Lee H."/>
            <person name="Ostrov N."/>
        </authorList>
    </citation>
    <scope>NUCLEOTIDE SEQUENCE [LARGE SCALE GENOMIC DNA]</scope>
    <source>
        <strain evidence="16 17">DSMZ 700</strain>
    </source>
</reference>
<name>A0AAW9DS68_ACIAO</name>
<comment type="pathway">
    <text evidence="4">Pyrimidine metabolism; UMP biosynthesis via de novo pathway; orotate from (S)-dihydroorotate (quinone route): step 1/1.</text>
</comment>
<protein>
    <recommendedName>
        <fullName evidence="7 14">Dihydroorotate dehydrogenase (quinone)</fullName>
        <ecNumber evidence="6 14">1.3.5.2</ecNumber>
    </recommendedName>
</protein>
<dbReference type="EC" id="1.3.5.2" evidence="6 14"/>
<dbReference type="GO" id="GO:0006222">
    <property type="term" value="P:UMP biosynthetic process"/>
    <property type="evidence" value="ECO:0007669"/>
    <property type="project" value="InterPro"/>
</dbReference>
<dbReference type="Proteomes" id="UP001279553">
    <property type="component" value="Unassembled WGS sequence"/>
</dbReference>
<comment type="subcellular location">
    <subcellularLocation>
        <location evidence="3">Membrane</location>
    </subcellularLocation>
</comment>
<dbReference type="PROSITE" id="PS00912">
    <property type="entry name" value="DHODEHASE_2"/>
    <property type="match status" value="1"/>
</dbReference>
<dbReference type="SUPFAM" id="SSF51395">
    <property type="entry name" value="FMN-linked oxidoreductases"/>
    <property type="match status" value="1"/>
</dbReference>
<dbReference type="RefSeq" id="WP_319614464.1">
    <property type="nucleotide sequence ID" value="NZ_JAWXYB010000018.1"/>
</dbReference>
<dbReference type="InterPro" id="IPR005719">
    <property type="entry name" value="Dihydroorotate_DH_2"/>
</dbReference>
<evidence type="ECO:0000256" key="10">
    <source>
        <dbReference type="ARBA" id="ARBA00022975"/>
    </source>
</evidence>
<evidence type="ECO:0000256" key="4">
    <source>
        <dbReference type="ARBA" id="ARBA00005161"/>
    </source>
</evidence>
<evidence type="ECO:0000256" key="6">
    <source>
        <dbReference type="ARBA" id="ARBA00012791"/>
    </source>
</evidence>
<evidence type="ECO:0000313" key="17">
    <source>
        <dbReference type="Proteomes" id="UP001279553"/>
    </source>
</evidence>
<evidence type="ECO:0000256" key="8">
    <source>
        <dbReference type="ARBA" id="ARBA00022630"/>
    </source>
</evidence>
<evidence type="ECO:0000259" key="15">
    <source>
        <dbReference type="Pfam" id="PF01180"/>
    </source>
</evidence>
<dbReference type="InterPro" id="IPR050074">
    <property type="entry name" value="DHO_dehydrogenase"/>
</dbReference>
<comment type="cofactor">
    <cofactor evidence="1">
        <name>FMN</name>
        <dbReference type="ChEBI" id="CHEBI:58210"/>
    </cofactor>
</comment>
<accession>A0AAW9DS68</accession>
<dbReference type="GO" id="GO:0005737">
    <property type="term" value="C:cytoplasm"/>
    <property type="evidence" value="ECO:0007669"/>
    <property type="project" value="InterPro"/>
</dbReference>
<keyword evidence="17" id="KW-1185">Reference proteome</keyword>
<feature type="domain" description="Dihydroorotate dehydrogenase catalytic" evidence="15">
    <location>
        <begin position="43"/>
        <end position="327"/>
    </location>
</feature>